<dbReference type="InterPro" id="IPR020825">
    <property type="entry name" value="Phe-tRNA_synthase-like_B3/B4"/>
</dbReference>
<dbReference type="GO" id="GO:0004826">
    <property type="term" value="F:phenylalanine-tRNA ligase activity"/>
    <property type="evidence" value="ECO:0007669"/>
    <property type="project" value="InterPro"/>
</dbReference>
<dbReference type="EMBL" id="OU893334">
    <property type="protein sequence ID" value="CAG9791261.1"/>
    <property type="molecule type" value="Genomic_DNA"/>
</dbReference>
<evidence type="ECO:0000256" key="2">
    <source>
        <dbReference type="ARBA" id="ARBA00022737"/>
    </source>
</evidence>
<dbReference type="PANTHER" id="PTHR10947">
    <property type="entry name" value="PHENYLALANYL-TRNA SYNTHETASE BETA CHAIN AND LEUCINE-RICH REPEAT-CONTAINING PROTEIN 47"/>
    <property type="match status" value="1"/>
</dbReference>
<dbReference type="Proteomes" id="UP001153714">
    <property type="component" value="Chromosome 3"/>
</dbReference>
<dbReference type="Gene3D" id="3.50.40.10">
    <property type="entry name" value="Phenylalanyl-trna Synthetase, Chain B, domain 3"/>
    <property type="match status" value="1"/>
</dbReference>
<feature type="domain" description="B3/B4 tRNA-binding" evidence="4">
    <location>
        <begin position="302"/>
        <end position="479"/>
    </location>
</feature>
<evidence type="ECO:0000259" key="4">
    <source>
        <dbReference type="SMART" id="SM00873"/>
    </source>
</evidence>
<keyword evidence="6" id="KW-1185">Reference proteome</keyword>
<protein>
    <recommendedName>
        <fullName evidence="4">B3/B4 tRNA-binding domain-containing protein</fullName>
    </recommendedName>
</protein>
<organism evidence="5 6">
    <name type="scientific">Diatraea saccharalis</name>
    <name type="common">sugarcane borer</name>
    <dbReference type="NCBI Taxonomy" id="40085"/>
    <lineage>
        <taxon>Eukaryota</taxon>
        <taxon>Metazoa</taxon>
        <taxon>Ecdysozoa</taxon>
        <taxon>Arthropoda</taxon>
        <taxon>Hexapoda</taxon>
        <taxon>Insecta</taxon>
        <taxon>Pterygota</taxon>
        <taxon>Neoptera</taxon>
        <taxon>Endopterygota</taxon>
        <taxon>Lepidoptera</taxon>
        <taxon>Glossata</taxon>
        <taxon>Ditrysia</taxon>
        <taxon>Pyraloidea</taxon>
        <taxon>Crambidae</taxon>
        <taxon>Crambinae</taxon>
        <taxon>Diatraea</taxon>
    </lineage>
</organism>
<evidence type="ECO:0000256" key="3">
    <source>
        <dbReference type="SAM" id="MobiDB-lite"/>
    </source>
</evidence>
<dbReference type="SMART" id="SM00369">
    <property type="entry name" value="LRR_TYP"/>
    <property type="match status" value="6"/>
</dbReference>
<dbReference type="InterPro" id="IPR001611">
    <property type="entry name" value="Leu-rich_rpt"/>
</dbReference>
<dbReference type="SUPFAM" id="SSF52058">
    <property type="entry name" value="L domain-like"/>
    <property type="match status" value="1"/>
</dbReference>
<accession>A0A9N9R7R9</accession>
<feature type="region of interest" description="Disordered" evidence="3">
    <location>
        <begin position="244"/>
        <end position="270"/>
    </location>
</feature>
<dbReference type="InterPro" id="IPR025875">
    <property type="entry name" value="Leu-rich_rpt_4"/>
</dbReference>
<dbReference type="Pfam" id="PF13855">
    <property type="entry name" value="LRR_8"/>
    <property type="match status" value="1"/>
</dbReference>
<sequence>MSPWPEVLTAKTENRHEIKLAGGNVSKRISEDGLDKTLFQLTSLNLLNISDTCLSSIPDEIKLLTNLQSLLLFGNKLEQFNENITSLSKLKVLDLSRNQLTSIPESLNKMKELTSINFSSNQIEIMPKLVDFPNLINIDVSNNKLTDFLDVENANLPHLTDLNLKSNAIESLPSCFAHSLASLKNFDMGENKLKVIPGELASLAKLKELNLKGNKLSDKRLMKLVDQCRTKQVLDYIREHCPKSSQTQPVAGKGKGKKGSKKLEELPPAEDNSCDLYHSLKIIHVEDEIPKVKIVEAEVNSVRPYILCCIVTDLYMTQALFKKFIQMQTKLHDTVCDKRNVATIATHDLNKIAPGDLVYTAKPPSVLKLIPLARLKPYTGEQLFQQLTAEADALRKEKKRNVYSGIHKYLYLLEGKPKYPCFEDTSGKVISFPPITNSDETKMSVETKSMLLEVTSNASLGACKTVMNKLIQECLMLGIGDNPDEPDVTYHSLTVQQMKVVDLEGNLKSVYPSRTDCVYEDCNDIKVFRLPKK</sequence>
<proteinExistence type="predicted"/>
<dbReference type="OrthoDB" id="67933at2759"/>
<dbReference type="PROSITE" id="PS51450">
    <property type="entry name" value="LRR"/>
    <property type="match status" value="1"/>
</dbReference>
<dbReference type="InterPro" id="IPR003591">
    <property type="entry name" value="Leu-rich_rpt_typical-subtyp"/>
</dbReference>
<dbReference type="PRINTS" id="PR00019">
    <property type="entry name" value="LEURICHRPT"/>
</dbReference>
<dbReference type="InterPro" id="IPR032675">
    <property type="entry name" value="LRR_dom_sf"/>
</dbReference>
<dbReference type="GO" id="GO:0003723">
    <property type="term" value="F:RNA binding"/>
    <property type="evidence" value="ECO:0007669"/>
    <property type="project" value="InterPro"/>
</dbReference>
<dbReference type="Gene3D" id="3.80.10.10">
    <property type="entry name" value="Ribonuclease Inhibitor"/>
    <property type="match status" value="2"/>
</dbReference>
<gene>
    <name evidence="5" type="ORF">DIATSA_LOCUS8886</name>
</gene>
<dbReference type="InterPro" id="IPR005146">
    <property type="entry name" value="B3/B4_tRNA-bd"/>
</dbReference>
<dbReference type="InterPro" id="IPR045060">
    <property type="entry name" value="Phe-tRNA-ligase_IIc_bsu"/>
</dbReference>
<dbReference type="Pfam" id="PF12799">
    <property type="entry name" value="LRR_4"/>
    <property type="match status" value="1"/>
</dbReference>
<dbReference type="PANTHER" id="PTHR10947:SF3">
    <property type="entry name" value="LEUCINE-RICH REPEAT-CONTAINING PROTEIN 47"/>
    <property type="match status" value="1"/>
</dbReference>
<keyword evidence="1" id="KW-0433">Leucine-rich repeat</keyword>
<name>A0A9N9R7R9_9NEOP</name>
<evidence type="ECO:0000256" key="1">
    <source>
        <dbReference type="ARBA" id="ARBA00022614"/>
    </source>
</evidence>
<dbReference type="SMART" id="SM00364">
    <property type="entry name" value="LRR_BAC"/>
    <property type="match status" value="4"/>
</dbReference>
<keyword evidence="2" id="KW-0677">Repeat</keyword>
<dbReference type="SMART" id="SM00873">
    <property type="entry name" value="B3_4"/>
    <property type="match status" value="1"/>
</dbReference>
<evidence type="ECO:0000313" key="6">
    <source>
        <dbReference type="Proteomes" id="UP001153714"/>
    </source>
</evidence>
<reference evidence="5" key="2">
    <citation type="submission" date="2022-10" db="EMBL/GenBank/DDBJ databases">
        <authorList>
            <consortium name="ENA_rothamsted_submissions"/>
            <consortium name="culmorum"/>
            <person name="King R."/>
        </authorList>
    </citation>
    <scope>NUCLEOTIDE SEQUENCE</scope>
</reference>
<reference evidence="5" key="1">
    <citation type="submission" date="2021-12" db="EMBL/GenBank/DDBJ databases">
        <authorList>
            <person name="King R."/>
        </authorList>
    </citation>
    <scope>NUCLEOTIDE SEQUENCE</scope>
</reference>
<dbReference type="AlphaFoldDB" id="A0A9N9R7R9"/>
<dbReference type="GO" id="GO:0006432">
    <property type="term" value="P:phenylalanyl-tRNA aminoacylation"/>
    <property type="evidence" value="ECO:0007669"/>
    <property type="project" value="InterPro"/>
</dbReference>
<evidence type="ECO:0000313" key="5">
    <source>
        <dbReference type="EMBL" id="CAG9791261.1"/>
    </source>
</evidence>